<name>A0A918GJ30_9PSEU</name>
<organism evidence="2 3">
    <name type="scientific">Actinokineospora fastidiosa</name>
    <dbReference type="NCBI Taxonomy" id="1816"/>
    <lineage>
        <taxon>Bacteria</taxon>
        <taxon>Bacillati</taxon>
        <taxon>Actinomycetota</taxon>
        <taxon>Actinomycetes</taxon>
        <taxon>Pseudonocardiales</taxon>
        <taxon>Pseudonocardiaceae</taxon>
        <taxon>Actinokineospora</taxon>
    </lineage>
</organism>
<comment type="caution">
    <text evidence="2">The sequence shown here is derived from an EMBL/GenBank/DDBJ whole genome shotgun (WGS) entry which is preliminary data.</text>
</comment>
<feature type="transmembrane region" description="Helical" evidence="1">
    <location>
        <begin position="40"/>
        <end position="61"/>
    </location>
</feature>
<feature type="transmembrane region" description="Helical" evidence="1">
    <location>
        <begin position="6"/>
        <end position="28"/>
    </location>
</feature>
<dbReference type="AlphaFoldDB" id="A0A918GJ30"/>
<dbReference type="Proteomes" id="UP000660680">
    <property type="component" value="Unassembled WGS sequence"/>
</dbReference>
<evidence type="ECO:0000313" key="3">
    <source>
        <dbReference type="Proteomes" id="UP000660680"/>
    </source>
</evidence>
<dbReference type="EMBL" id="BMRB01000002">
    <property type="protein sequence ID" value="GGS35977.1"/>
    <property type="molecule type" value="Genomic_DNA"/>
</dbReference>
<evidence type="ECO:0000256" key="1">
    <source>
        <dbReference type="SAM" id="Phobius"/>
    </source>
</evidence>
<accession>A0A918GJ30</accession>
<reference evidence="2" key="1">
    <citation type="journal article" date="2014" name="Int. J. Syst. Evol. Microbiol.">
        <title>Complete genome sequence of Corynebacterium casei LMG S-19264T (=DSM 44701T), isolated from a smear-ripened cheese.</title>
        <authorList>
            <consortium name="US DOE Joint Genome Institute (JGI-PGF)"/>
            <person name="Walter F."/>
            <person name="Albersmeier A."/>
            <person name="Kalinowski J."/>
            <person name="Ruckert C."/>
        </authorList>
    </citation>
    <scope>NUCLEOTIDE SEQUENCE</scope>
    <source>
        <strain evidence="2">JCM 3276</strain>
    </source>
</reference>
<reference evidence="2" key="2">
    <citation type="submission" date="2020-09" db="EMBL/GenBank/DDBJ databases">
        <authorList>
            <person name="Sun Q."/>
            <person name="Ohkuma M."/>
        </authorList>
    </citation>
    <scope>NUCLEOTIDE SEQUENCE</scope>
    <source>
        <strain evidence="2">JCM 3276</strain>
    </source>
</reference>
<keyword evidence="3" id="KW-1185">Reference proteome</keyword>
<protein>
    <submittedName>
        <fullName evidence="2">Uncharacterized protein</fullName>
    </submittedName>
</protein>
<gene>
    <name evidence="2" type="ORF">GCM10010171_33250</name>
</gene>
<keyword evidence="1" id="KW-0472">Membrane</keyword>
<keyword evidence="1" id="KW-0812">Transmembrane</keyword>
<dbReference type="RefSeq" id="WP_189211282.1">
    <property type="nucleotide sequence ID" value="NZ_BMRB01000002.1"/>
</dbReference>
<evidence type="ECO:0000313" key="2">
    <source>
        <dbReference type="EMBL" id="GGS35977.1"/>
    </source>
</evidence>
<keyword evidence="1" id="KW-1133">Transmembrane helix</keyword>
<sequence>MSNNPPQFDAFMALVVVAGSALSVLVNVHRMRAEPTHEQFMRSVVFTLYSMAFSAVIAAIGHQSETGGNRRG</sequence>
<proteinExistence type="predicted"/>